<dbReference type="InterPro" id="IPR003593">
    <property type="entry name" value="AAA+_ATPase"/>
</dbReference>
<evidence type="ECO:0000256" key="2">
    <source>
        <dbReference type="ARBA" id="ARBA00022448"/>
    </source>
</evidence>
<proteinExistence type="inferred from homology"/>
<evidence type="ECO:0000259" key="5">
    <source>
        <dbReference type="PROSITE" id="PS50893"/>
    </source>
</evidence>
<dbReference type="Gene3D" id="3.40.50.300">
    <property type="entry name" value="P-loop containing nucleotide triphosphate hydrolases"/>
    <property type="match status" value="1"/>
</dbReference>
<accession>A0AA34TR76</accession>
<evidence type="ECO:0000256" key="4">
    <source>
        <dbReference type="ARBA" id="ARBA00022840"/>
    </source>
</evidence>
<dbReference type="KEGG" id="vsy:K08M4_27640"/>
<reference evidence="6 7" key="1">
    <citation type="submission" date="2016-10" db="EMBL/GenBank/DDBJ databases">
        <title>The High Quality Genome of Vibrio splendidus K08M4.</title>
        <authorList>
            <person name="Wendling C."/>
            <person name="Chibani C.M."/>
            <person name="Hertel R."/>
            <person name="Sproer C."/>
            <person name="Bunk B."/>
            <person name="Overmann J."/>
            <person name="Roth O."/>
            <person name="Liesegang H."/>
        </authorList>
    </citation>
    <scope>NUCLEOTIDE SEQUENCE [LARGE SCALE GENOMIC DNA]</scope>
    <source>
        <strain evidence="6 7">K08M4</strain>
    </source>
</reference>
<dbReference type="AlphaFoldDB" id="A0AA34TR76"/>
<keyword evidence="7" id="KW-1185">Reference proteome</keyword>
<dbReference type="InterPro" id="IPR027417">
    <property type="entry name" value="P-loop_NTPase"/>
</dbReference>
<evidence type="ECO:0000313" key="7">
    <source>
        <dbReference type="Proteomes" id="UP000194136"/>
    </source>
</evidence>
<gene>
    <name evidence="6" type="primary">tagH</name>
    <name evidence="6" type="ORF">K08M4_27640</name>
</gene>
<dbReference type="Proteomes" id="UP000194136">
    <property type="component" value="Chromosome 1"/>
</dbReference>
<dbReference type="SUPFAM" id="SSF52540">
    <property type="entry name" value="P-loop containing nucleoside triphosphate hydrolases"/>
    <property type="match status" value="1"/>
</dbReference>
<keyword evidence="3" id="KW-0547">Nucleotide-binding</keyword>
<dbReference type="SMART" id="SM00382">
    <property type="entry name" value="AAA"/>
    <property type="match status" value="1"/>
</dbReference>
<dbReference type="GO" id="GO:0016887">
    <property type="term" value="F:ATP hydrolysis activity"/>
    <property type="evidence" value="ECO:0007669"/>
    <property type="project" value="InterPro"/>
</dbReference>
<dbReference type="InterPro" id="IPR003439">
    <property type="entry name" value="ABC_transporter-like_ATP-bd"/>
</dbReference>
<dbReference type="EMBL" id="CP017916">
    <property type="protein sequence ID" value="ARP39455.1"/>
    <property type="molecule type" value="Genomic_DNA"/>
</dbReference>
<evidence type="ECO:0000313" key="6">
    <source>
        <dbReference type="EMBL" id="ARP39455.1"/>
    </source>
</evidence>
<dbReference type="PANTHER" id="PTHR46743">
    <property type="entry name" value="TEICHOIC ACIDS EXPORT ATP-BINDING PROTEIN TAGH"/>
    <property type="match status" value="1"/>
</dbReference>
<keyword evidence="2" id="KW-0813">Transport</keyword>
<dbReference type="InterPro" id="IPR015860">
    <property type="entry name" value="ABC_transpr_TagH-like"/>
</dbReference>
<feature type="domain" description="ABC transporter" evidence="5">
    <location>
        <begin position="27"/>
        <end position="246"/>
    </location>
</feature>
<name>A0AA34TR76_9VIBR</name>
<organism evidence="6 7">
    <name type="scientific">Vibrio syngnathi</name>
    <dbReference type="NCBI Taxonomy" id="3034029"/>
    <lineage>
        <taxon>Bacteria</taxon>
        <taxon>Pseudomonadati</taxon>
        <taxon>Pseudomonadota</taxon>
        <taxon>Gammaproteobacteria</taxon>
        <taxon>Vibrionales</taxon>
        <taxon>Vibrionaceae</taxon>
        <taxon>Vibrio</taxon>
    </lineage>
</organism>
<dbReference type="GO" id="GO:0005524">
    <property type="term" value="F:ATP binding"/>
    <property type="evidence" value="ECO:0007669"/>
    <property type="project" value="UniProtKB-KW"/>
</dbReference>
<protein>
    <submittedName>
        <fullName evidence="6">Teichoic acids export ATP-binding protein TagH</fullName>
        <ecNumber evidence="6">3.6.3.40</ecNumber>
    </submittedName>
</protein>
<dbReference type="CDD" id="cd10147">
    <property type="entry name" value="Wzt_C-like"/>
    <property type="match status" value="1"/>
</dbReference>
<dbReference type="InterPro" id="IPR029439">
    <property type="entry name" value="Wzt_C"/>
</dbReference>
<dbReference type="PROSITE" id="PS00211">
    <property type="entry name" value="ABC_TRANSPORTER_1"/>
    <property type="match status" value="1"/>
</dbReference>
<keyword evidence="6" id="KW-0378">Hydrolase</keyword>
<dbReference type="GO" id="GO:0140359">
    <property type="term" value="F:ABC-type transporter activity"/>
    <property type="evidence" value="ECO:0007669"/>
    <property type="project" value="InterPro"/>
</dbReference>
<dbReference type="RefSeq" id="WP_086050218.1">
    <property type="nucleotide sequence ID" value="NZ_CP017916.1"/>
</dbReference>
<comment type="similarity">
    <text evidence="1">Belongs to the ABC transporter superfamily.</text>
</comment>
<dbReference type="Gene3D" id="2.70.50.60">
    <property type="entry name" value="abc- transporter (atp binding component) like domain"/>
    <property type="match status" value="1"/>
</dbReference>
<keyword evidence="4 6" id="KW-0067">ATP-binding</keyword>
<evidence type="ECO:0000256" key="3">
    <source>
        <dbReference type="ARBA" id="ARBA00022741"/>
    </source>
</evidence>
<evidence type="ECO:0000256" key="1">
    <source>
        <dbReference type="ARBA" id="ARBA00005417"/>
    </source>
</evidence>
<dbReference type="PROSITE" id="PS50893">
    <property type="entry name" value="ABC_TRANSPORTER_2"/>
    <property type="match status" value="1"/>
</dbReference>
<dbReference type="Pfam" id="PF14524">
    <property type="entry name" value="Wzt_C"/>
    <property type="match status" value="1"/>
</dbReference>
<sequence>MSYRTVIKTQGLNKSFLMFSNPLERLKQLLGIRKNYEQHTAIENVNIEIHKGETVGIIGVNGSGKSTLLQLICGTLTPSKGTAVVDGRVSALLELGAGFNPEFTGLENIYLNATLMGLSRKETDNVLQDIVDFADIGEFINQPVKTYSSGMFARLAFSTAIHVEPEILIVDEILAVGDSRFQRKCLDKFKEIRNTGCTILFVSHDDYQVRNICDKVLYLKQGKQVFFGEADEGVAYYLQDLQNMDSQNLKPADVESNANKLVDITNPLLLNKDNESVDEIETGNSVTLQFDYTCSDINLIGELCFVFNLYRKDNVYVCGTTTEMQNADIKKNIATGRVRVTFPNLELLAGVYNWRVAVNDSDGIQIISELIPVCEFSVKDTFKTVGLYDIKHTWSLEEIK</sequence>
<dbReference type="InterPro" id="IPR017871">
    <property type="entry name" value="ABC_transporter-like_CS"/>
</dbReference>
<dbReference type="PANTHER" id="PTHR46743:SF2">
    <property type="entry name" value="TEICHOIC ACIDS EXPORT ATP-BINDING PROTEIN TAGH"/>
    <property type="match status" value="1"/>
</dbReference>
<dbReference type="EC" id="3.6.3.40" evidence="6"/>
<dbReference type="InterPro" id="IPR050683">
    <property type="entry name" value="Bact_Polysacc_Export_ATP-bd"/>
</dbReference>
<dbReference type="GO" id="GO:0016020">
    <property type="term" value="C:membrane"/>
    <property type="evidence" value="ECO:0007669"/>
    <property type="project" value="InterPro"/>
</dbReference>
<dbReference type="Pfam" id="PF00005">
    <property type="entry name" value="ABC_tran"/>
    <property type="match status" value="1"/>
</dbReference>
<dbReference type="CDD" id="cd03220">
    <property type="entry name" value="ABC_KpsT_Wzt"/>
    <property type="match status" value="1"/>
</dbReference>